<keyword evidence="9" id="KW-0460">Magnesium</keyword>
<protein>
    <recommendedName>
        <fullName evidence="9">Anthranilate phosphoribosyltransferase</fullName>
        <ecNumber evidence="9">2.4.2.18</ecNumber>
    </recommendedName>
</protein>
<comment type="pathway">
    <text evidence="1 9">Amino-acid biosynthesis; L-tryptophan biosynthesis; L-tryptophan from chorismate: step 2/5.</text>
</comment>
<evidence type="ECO:0000259" key="11">
    <source>
        <dbReference type="Pfam" id="PF00591"/>
    </source>
</evidence>
<evidence type="ECO:0000256" key="8">
    <source>
        <dbReference type="ARBA" id="ARBA00061188"/>
    </source>
</evidence>
<dbReference type="InterPro" id="IPR000312">
    <property type="entry name" value="Glycosyl_Trfase_fam3"/>
</dbReference>
<dbReference type="Gene3D" id="3.40.1030.10">
    <property type="entry name" value="Nucleoside phosphorylase/phosphoribosyltransferase catalytic domain"/>
    <property type="match status" value="1"/>
</dbReference>
<evidence type="ECO:0000256" key="4">
    <source>
        <dbReference type="ARBA" id="ARBA00022679"/>
    </source>
</evidence>
<dbReference type="Pfam" id="PF00591">
    <property type="entry name" value="Glycos_transf_3"/>
    <property type="match status" value="1"/>
</dbReference>
<feature type="binding site" evidence="9">
    <location>
        <position position="297"/>
    </location>
    <ligand>
        <name>Mg(2+)</name>
        <dbReference type="ChEBI" id="CHEBI:18420"/>
        <label>1</label>
    </ligand>
</feature>
<dbReference type="PANTHER" id="PTHR43285">
    <property type="entry name" value="ANTHRANILATE PHOSPHORIBOSYLTRANSFERASE"/>
    <property type="match status" value="1"/>
</dbReference>
<gene>
    <name evidence="9 13" type="primary">trpD</name>
    <name evidence="13" type="ORF">I8752_05755</name>
</gene>
<dbReference type="GO" id="GO:0000287">
    <property type="term" value="F:magnesium ion binding"/>
    <property type="evidence" value="ECO:0007669"/>
    <property type="project" value="UniProtKB-UniRule"/>
</dbReference>
<dbReference type="NCBIfam" id="TIGR01245">
    <property type="entry name" value="trpD"/>
    <property type="match status" value="1"/>
</dbReference>
<name>A0A8J7HYE8_9NOST</name>
<sequence>MITITPASDRNLAVALDSYDWSVLLKQLLDRRSLTASQAADLMQGWLTDAIPPVLSGAILAAIQAKGVSAEELVGMATVLQSQSIGHGDTETRGHGDAETRGHRDTENYFPASPFGFGSSDSTGTAKTPTSSPRLPLSPSSFPASLIDTCGTGGDGASTFNISTAVAFVAAAAGVKVAKHGNRSASSKAGSADVLEALGINLNASPQKVQAAVSEVGITFLFAPGWHPALKAIATLRKTLKVRTVFNLLGPLVNPMRPTGQIIGVNDPLLLEVIAEALSKLGCRQAIALHGRERLDEAGLADVTDLAVLQAKKVRSLTLNPQELGLSPAPTAALQGGDVQENAEILKAVLQGKGTQAQQDVVALNTALALQVGEAIAGETDILEGCVKGIVLAQEVLQSGAAWTKLEQLAEFLR</sequence>
<dbReference type="Proteomes" id="UP000662314">
    <property type="component" value="Unassembled WGS sequence"/>
</dbReference>
<evidence type="ECO:0000256" key="5">
    <source>
        <dbReference type="ARBA" id="ARBA00022822"/>
    </source>
</evidence>
<keyword evidence="3 9" id="KW-0328">Glycosyltransferase</keyword>
<evidence type="ECO:0000256" key="7">
    <source>
        <dbReference type="ARBA" id="ARBA00052328"/>
    </source>
</evidence>
<comment type="similarity">
    <text evidence="8">In the C-terminal section; belongs to the anthranilate phosphoribosyltransferase family.</text>
</comment>
<keyword evidence="4 9" id="KW-0808">Transferase</keyword>
<keyword evidence="5 9" id="KW-0822">Tryptophan biosynthesis</keyword>
<keyword evidence="6 9" id="KW-0057">Aromatic amino acid biosynthesis</keyword>
<dbReference type="EMBL" id="JAECZA010000014">
    <property type="protein sequence ID" value="MBH8572550.1"/>
    <property type="molecule type" value="Genomic_DNA"/>
</dbReference>
<accession>A0A8J7HYE8</accession>
<dbReference type="RefSeq" id="WP_214431375.1">
    <property type="nucleotide sequence ID" value="NZ_CAWPUQ010000046.1"/>
</dbReference>
<organism evidence="13 14">
    <name type="scientific">Dendronalium phyllosphericum CENA369</name>
    <dbReference type="NCBI Taxonomy" id="1725256"/>
    <lineage>
        <taxon>Bacteria</taxon>
        <taxon>Bacillati</taxon>
        <taxon>Cyanobacteriota</taxon>
        <taxon>Cyanophyceae</taxon>
        <taxon>Nostocales</taxon>
        <taxon>Nostocaceae</taxon>
        <taxon>Dendronalium</taxon>
        <taxon>Dendronalium phyllosphericum</taxon>
    </lineage>
</organism>
<comment type="caution">
    <text evidence="13">The sequence shown here is derived from an EMBL/GenBank/DDBJ whole genome shotgun (WGS) entry which is preliminary data.</text>
</comment>
<feature type="binding site" evidence="9">
    <location>
        <position position="182"/>
    </location>
    <ligand>
        <name>anthranilate</name>
        <dbReference type="ChEBI" id="CHEBI:16567"/>
        <label>1</label>
    </ligand>
</feature>
<dbReference type="GO" id="GO:0005829">
    <property type="term" value="C:cytosol"/>
    <property type="evidence" value="ECO:0007669"/>
    <property type="project" value="TreeGrafter"/>
</dbReference>
<dbReference type="PANTHER" id="PTHR43285:SF2">
    <property type="entry name" value="ANTHRANILATE PHOSPHORIBOSYLTRANSFERASE"/>
    <property type="match status" value="1"/>
</dbReference>
<comment type="subunit">
    <text evidence="9">Homodimer.</text>
</comment>
<reference evidence="13 14" key="1">
    <citation type="journal article" date="2021" name="Int. J. Syst. Evol. Microbiol.">
        <title>Amazonocrinis nigriterrae gen. nov., sp. nov., Atlanticothrix silvestris gen. nov., sp. nov. and Dendronalium phyllosphericum gen. nov., sp. nov., nostocacean cyanobacteria from Brazilian environments.</title>
        <authorList>
            <person name="Alvarenga D.O."/>
            <person name="Andreote A.P.D."/>
            <person name="Branco L.H.Z."/>
            <person name="Delbaje E."/>
            <person name="Cruz R.B."/>
            <person name="Varani A.M."/>
            <person name="Fiore M.F."/>
        </authorList>
    </citation>
    <scope>NUCLEOTIDE SEQUENCE [LARGE SCALE GENOMIC DNA]</scope>
    <source>
        <strain evidence="13 14">CENA369</strain>
    </source>
</reference>
<comment type="function">
    <text evidence="9">Catalyzes the transfer of the phosphoribosyl group of 5-phosphorylribose-1-pyrophosphate (PRPP) to anthranilate to yield N-(5'-phosphoribosyl)-anthranilate (PRA).</text>
</comment>
<keyword evidence="2 9" id="KW-0028">Amino-acid biosynthesis</keyword>
<dbReference type="UniPathway" id="UPA00035">
    <property type="reaction ID" value="UER00041"/>
</dbReference>
<feature type="binding site" evidence="9">
    <location>
        <position position="151"/>
    </location>
    <ligand>
        <name>5-phospho-alpha-D-ribose 1-diphosphate</name>
        <dbReference type="ChEBI" id="CHEBI:58017"/>
    </ligand>
</feature>
<feature type="binding site" evidence="9">
    <location>
        <begin position="154"/>
        <end position="155"/>
    </location>
    <ligand>
        <name>5-phospho-alpha-D-ribose 1-diphosphate</name>
        <dbReference type="ChEBI" id="CHEBI:58017"/>
    </ligand>
</feature>
<evidence type="ECO:0000256" key="9">
    <source>
        <dbReference type="HAMAP-Rule" id="MF_00211"/>
    </source>
</evidence>
<dbReference type="GO" id="GO:0004048">
    <property type="term" value="F:anthranilate phosphoribosyltransferase activity"/>
    <property type="evidence" value="ECO:0007669"/>
    <property type="project" value="UniProtKB-UniRule"/>
</dbReference>
<dbReference type="InterPro" id="IPR017459">
    <property type="entry name" value="Glycosyl_Trfase_fam3_N_dom"/>
</dbReference>
<evidence type="ECO:0000256" key="6">
    <source>
        <dbReference type="ARBA" id="ARBA00023141"/>
    </source>
</evidence>
<comment type="cofactor">
    <cofactor evidence="9">
        <name>Mg(2+)</name>
        <dbReference type="ChEBI" id="CHEBI:18420"/>
    </cofactor>
    <text evidence="9">Binds 2 magnesium ions per monomer.</text>
</comment>
<keyword evidence="9" id="KW-0479">Metal-binding</keyword>
<evidence type="ECO:0000259" key="12">
    <source>
        <dbReference type="Pfam" id="PF02885"/>
    </source>
</evidence>
<feature type="binding site" evidence="9">
    <location>
        <position position="151"/>
    </location>
    <ligand>
        <name>anthranilate</name>
        <dbReference type="ChEBI" id="CHEBI:16567"/>
        <label>1</label>
    </ligand>
</feature>
<dbReference type="InterPro" id="IPR005940">
    <property type="entry name" value="Anthranilate_Pribosyl_Tfrase"/>
</dbReference>
<dbReference type="AlphaFoldDB" id="A0A8J7HYE8"/>
<comment type="similarity">
    <text evidence="9">Belongs to the anthranilate phosphoribosyltransferase family.</text>
</comment>
<feature type="binding site" evidence="9">
    <location>
        <position position="297"/>
    </location>
    <ligand>
        <name>Mg(2+)</name>
        <dbReference type="ChEBI" id="CHEBI:18420"/>
        <label>2</label>
    </ligand>
</feature>
<feature type="compositionally biased region" description="Basic and acidic residues" evidence="10">
    <location>
        <begin position="88"/>
        <end position="107"/>
    </location>
</feature>
<feature type="compositionally biased region" description="Polar residues" evidence="10">
    <location>
        <begin position="119"/>
        <end position="128"/>
    </location>
</feature>
<dbReference type="FunFam" id="3.40.1030.10:FF:000002">
    <property type="entry name" value="Anthranilate phosphoribosyltransferase"/>
    <property type="match status" value="1"/>
</dbReference>
<feature type="binding site" evidence="9">
    <location>
        <position position="191"/>
    </location>
    <ligand>
        <name>5-phospho-alpha-D-ribose 1-diphosphate</name>
        <dbReference type="ChEBI" id="CHEBI:58017"/>
    </ligand>
</feature>
<feature type="region of interest" description="Disordered" evidence="10">
    <location>
        <begin position="85"/>
        <end position="138"/>
    </location>
</feature>
<dbReference type="Pfam" id="PF02885">
    <property type="entry name" value="Glycos_trans_3N"/>
    <property type="match status" value="1"/>
</dbReference>
<evidence type="ECO:0000256" key="10">
    <source>
        <dbReference type="SAM" id="MobiDB-lite"/>
    </source>
</evidence>
<dbReference type="SUPFAM" id="SSF52418">
    <property type="entry name" value="Nucleoside phosphorylase/phosphoribosyltransferase catalytic domain"/>
    <property type="match status" value="1"/>
</dbReference>
<dbReference type="SUPFAM" id="SSF47648">
    <property type="entry name" value="Nucleoside phosphorylase/phosphoribosyltransferase N-terminal domain"/>
    <property type="match status" value="1"/>
</dbReference>
<evidence type="ECO:0000256" key="1">
    <source>
        <dbReference type="ARBA" id="ARBA00004907"/>
    </source>
</evidence>
<dbReference type="GO" id="GO:0000162">
    <property type="term" value="P:L-tryptophan biosynthetic process"/>
    <property type="evidence" value="ECO:0007669"/>
    <property type="project" value="UniProtKB-UniRule"/>
</dbReference>
<feature type="binding site" evidence="9">
    <location>
        <begin position="161"/>
        <end position="164"/>
    </location>
    <ligand>
        <name>5-phospho-alpha-D-ribose 1-diphosphate</name>
        <dbReference type="ChEBI" id="CHEBI:58017"/>
    </ligand>
</feature>
<feature type="binding site" evidence="9">
    <location>
        <position position="159"/>
    </location>
    <ligand>
        <name>5-phospho-alpha-D-ribose 1-diphosphate</name>
        <dbReference type="ChEBI" id="CHEBI:58017"/>
    </ligand>
</feature>
<feature type="binding site" evidence="9">
    <location>
        <position position="163"/>
    </location>
    <ligand>
        <name>Mg(2+)</name>
        <dbReference type="ChEBI" id="CHEBI:18420"/>
        <label>1</label>
    </ligand>
</feature>
<dbReference type="EC" id="2.4.2.18" evidence="9"/>
<feature type="binding site" evidence="9">
    <location>
        <position position="296"/>
    </location>
    <ligand>
        <name>Mg(2+)</name>
        <dbReference type="ChEBI" id="CHEBI:18420"/>
        <label>2</label>
    </ligand>
</feature>
<feature type="domain" description="Glycosyl transferase family 3" evidence="11">
    <location>
        <begin position="145"/>
        <end position="402"/>
    </location>
</feature>
<comment type="caution">
    <text evidence="9">Lacks conserved residue(s) required for the propagation of feature annotation.</text>
</comment>
<evidence type="ECO:0000256" key="2">
    <source>
        <dbReference type="ARBA" id="ARBA00022605"/>
    </source>
</evidence>
<proteinExistence type="inferred from homology"/>
<keyword evidence="14" id="KW-1185">Reference proteome</keyword>
<feature type="binding site" evidence="9">
    <location>
        <begin position="179"/>
        <end position="187"/>
    </location>
    <ligand>
        <name>5-phospho-alpha-D-ribose 1-diphosphate</name>
        <dbReference type="ChEBI" id="CHEBI:58017"/>
    </ligand>
</feature>
<dbReference type="Gene3D" id="1.20.970.10">
    <property type="entry name" value="Transferase, Pyrimidine Nucleoside Phosphorylase, Chain C"/>
    <property type="match status" value="2"/>
</dbReference>
<feature type="binding site" evidence="9">
    <location>
        <position position="237"/>
    </location>
    <ligand>
        <name>anthranilate</name>
        <dbReference type="ChEBI" id="CHEBI:16567"/>
        <label>2</label>
    </ligand>
</feature>
<comment type="catalytic activity">
    <reaction evidence="7 9">
        <text>N-(5-phospho-beta-D-ribosyl)anthranilate + diphosphate = 5-phospho-alpha-D-ribose 1-diphosphate + anthranilate</text>
        <dbReference type="Rhea" id="RHEA:11768"/>
        <dbReference type="ChEBI" id="CHEBI:16567"/>
        <dbReference type="ChEBI" id="CHEBI:18277"/>
        <dbReference type="ChEBI" id="CHEBI:33019"/>
        <dbReference type="ChEBI" id="CHEBI:58017"/>
        <dbReference type="EC" id="2.4.2.18"/>
    </reaction>
</comment>
<evidence type="ECO:0000313" key="13">
    <source>
        <dbReference type="EMBL" id="MBH8572550.1"/>
    </source>
</evidence>
<feature type="domain" description="Glycosyl transferase family 3 N-terminal" evidence="12">
    <location>
        <begin position="24"/>
        <end position="82"/>
    </location>
</feature>
<dbReference type="HAMAP" id="MF_00211">
    <property type="entry name" value="TrpD"/>
    <property type="match status" value="1"/>
</dbReference>
<dbReference type="InterPro" id="IPR036320">
    <property type="entry name" value="Glycosyl_Trfase_fam3_N_dom_sf"/>
</dbReference>
<dbReference type="InterPro" id="IPR035902">
    <property type="entry name" value="Nuc_phospho_transferase"/>
</dbReference>
<evidence type="ECO:0000256" key="3">
    <source>
        <dbReference type="ARBA" id="ARBA00022676"/>
    </source>
</evidence>
<evidence type="ECO:0000313" key="14">
    <source>
        <dbReference type="Proteomes" id="UP000662314"/>
    </source>
</evidence>
<feature type="compositionally biased region" description="Low complexity" evidence="10">
    <location>
        <begin position="129"/>
        <end position="138"/>
    </location>
</feature>